<dbReference type="Gene3D" id="3.40.50.1820">
    <property type="entry name" value="alpha/beta hydrolase"/>
    <property type="match status" value="1"/>
</dbReference>
<dbReference type="SUPFAM" id="SSF53474">
    <property type="entry name" value="alpha/beta-Hydrolases"/>
    <property type="match status" value="1"/>
</dbReference>
<dbReference type="Pfam" id="PF12697">
    <property type="entry name" value="Abhydrolase_6"/>
    <property type="match status" value="1"/>
</dbReference>
<dbReference type="KEGG" id="sdn:Sden_0803"/>
<feature type="chain" id="PRO_5004181775" description="AB hydrolase-1 domain-containing protein" evidence="1">
    <location>
        <begin position="27"/>
        <end position="347"/>
    </location>
</feature>
<dbReference type="EMBL" id="CP000302">
    <property type="protein sequence ID" value="ABE54093.1"/>
    <property type="molecule type" value="Genomic_DNA"/>
</dbReference>
<keyword evidence="4" id="KW-1185">Reference proteome</keyword>
<evidence type="ECO:0000313" key="4">
    <source>
        <dbReference type="Proteomes" id="UP000001982"/>
    </source>
</evidence>
<dbReference type="Proteomes" id="UP000001982">
    <property type="component" value="Chromosome"/>
</dbReference>
<feature type="signal peptide" evidence="1">
    <location>
        <begin position="1"/>
        <end position="26"/>
    </location>
</feature>
<organism evidence="3 4">
    <name type="scientific">Shewanella denitrificans (strain OS217 / ATCC BAA-1090 / DSM 15013)</name>
    <dbReference type="NCBI Taxonomy" id="318161"/>
    <lineage>
        <taxon>Bacteria</taxon>
        <taxon>Pseudomonadati</taxon>
        <taxon>Pseudomonadota</taxon>
        <taxon>Gammaproteobacteria</taxon>
        <taxon>Alteromonadales</taxon>
        <taxon>Shewanellaceae</taxon>
        <taxon>Shewanella</taxon>
    </lineage>
</organism>
<gene>
    <name evidence="3" type="ordered locus">Sden_0803</name>
</gene>
<proteinExistence type="predicted"/>
<keyword evidence="1" id="KW-0732">Signal</keyword>
<accession>Q12R33</accession>
<sequence>MLRQLKTFTQLGLLALSVTMISPIQAADLPEHSQLVDIGNKRLHVRAMGLDKAGPAIVLLSGPNYNFHSDSAWFSALQGTLARHNKVYAIDRAGNAWSDFDENASYRLFVDDLYQVLAQLGESQVIFVAFSSANITTRLFVEKYSNNANMDIKGMLWVDPDIIQPHSIALYQDYPVSWYREYLDLLLPHIETGAWLERTMDKINLEREEVQALVSSKGLACSNKKLDWAYFDRVTQRRLLIENQQTRAIEIANYHDDLEAVRNLPLLNSIPVSVIDSDFELKDIAEATEPEQIARLTRWMEEGTAWSQQVASVSDGQYIPLTDSDHLVPIEHPRRIKKAIRWLLRKR</sequence>
<evidence type="ECO:0000313" key="3">
    <source>
        <dbReference type="EMBL" id="ABE54093.1"/>
    </source>
</evidence>
<protein>
    <recommendedName>
        <fullName evidence="2">AB hydrolase-1 domain-containing protein</fullName>
    </recommendedName>
</protein>
<dbReference type="RefSeq" id="WP_011495258.1">
    <property type="nucleotide sequence ID" value="NC_007954.1"/>
</dbReference>
<dbReference type="HOGENOM" id="CLU_798988_0_0_6"/>
<name>Q12R33_SHEDO</name>
<dbReference type="STRING" id="318161.Sden_0803"/>
<evidence type="ECO:0000256" key="1">
    <source>
        <dbReference type="SAM" id="SignalP"/>
    </source>
</evidence>
<dbReference type="eggNOG" id="ENOG5033Q3P">
    <property type="taxonomic scope" value="Bacteria"/>
</dbReference>
<dbReference type="AlphaFoldDB" id="Q12R33"/>
<reference evidence="3 4" key="1">
    <citation type="submission" date="2006-03" db="EMBL/GenBank/DDBJ databases">
        <title>Complete sequence of Shewanella denitrificans OS217.</title>
        <authorList>
            <consortium name="US DOE Joint Genome Institute"/>
            <person name="Copeland A."/>
            <person name="Lucas S."/>
            <person name="Lapidus A."/>
            <person name="Barry K."/>
            <person name="Detter J.C."/>
            <person name="Glavina del Rio T."/>
            <person name="Hammon N."/>
            <person name="Israni S."/>
            <person name="Dalin E."/>
            <person name="Tice H."/>
            <person name="Pitluck S."/>
            <person name="Brettin T."/>
            <person name="Bruce D."/>
            <person name="Han C."/>
            <person name="Tapia R."/>
            <person name="Gilna P."/>
            <person name="Kiss H."/>
            <person name="Schmutz J."/>
            <person name="Larimer F."/>
            <person name="Land M."/>
            <person name="Hauser L."/>
            <person name="Kyrpides N."/>
            <person name="Lykidis A."/>
            <person name="Richardson P."/>
        </authorList>
    </citation>
    <scope>NUCLEOTIDE SEQUENCE [LARGE SCALE GENOMIC DNA]</scope>
    <source>
        <strain evidence="4">OS217 / ATCC BAA-1090 / DSM 15013</strain>
    </source>
</reference>
<feature type="domain" description="AB hydrolase-1" evidence="2">
    <location>
        <begin position="57"/>
        <end position="336"/>
    </location>
</feature>
<dbReference type="OrthoDB" id="5857410at2"/>
<dbReference type="InterPro" id="IPR000073">
    <property type="entry name" value="AB_hydrolase_1"/>
</dbReference>
<evidence type="ECO:0000259" key="2">
    <source>
        <dbReference type="Pfam" id="PF12697"/>
    </source>
</evidence>
<dbReference type="InterPro" id="IPR029058">
    <property type="entry name" value="AB_hydrolase_fold"/>
</dbReference>